<keyword evidence="3" id="KW-1185">Reference proteome</keyword>
<reference evidence="3" key="2">
    <citation type="submission" date="2012-11" db="EMBL/GenBank/DDBJ databases">
        <authorList>
            <person name="Kuo A."/>
            <person name="Curtis B.A."/>
            <person name="Tanifuji G."/>
            <person name="Burki F."/>
            <person name="Gruber A."/>
            <person name="Irimia M."/>
            <person name="Maruyama S."/>
            <person name="Arias M.C."/>
            <person name="Ball S.G."/>
            <person name="Gile G.H."/>
            <person name="Hirakawa Y."/>
            <person name="Hopkins J.F."/>
            <person name="Rensing S.A."/>
            <person name="Schmutz J."/>
            <person name="Symeonidi A."/>
            <person name="Elias M."/>
            <person name="Eveleigh R.J."/>
            <person name="Herman E.K."/>
            <person name="Klute M.J."/>
            <person name="Nakayama T."/>
            <person name="Obornik M."/>
            <person name="Reyes-Prieto A."/>
            <person name="Armbrust E.V."/>
            <person name="Aves S.J."/>
            <person name="Beiko R.G."/>
            <person name="Coutinho P."/>
            <person name="Dacks J.B."/>
            <person name="Durnford D.G."/>
            <person name="Fast N.M."/>
            <person name="Green B.R."/>
            <person name="Grisdale C."/>
            <person name="Hempe F."/>
            <person name="Henrissat B."/>
            <person name="Hoppner M.P."/>
            <person name="Ishida K.-I."/>
            <person name="Kim E."/>
            <person name="Koreny L."/>
            <person name="Kroth P.G."/>
            <person name="Liu Y."/>
            <person name="Malik S.-B."/>
            <person name="Maier U.G."/>
            <person name="McRose D."/>
            <person name="Mock T."/>
            <person name="Neilson J.A."/>
            <person name="Onodera N.T."/>
            <person name="Poole A.M."/>
            <person name="Pritham E.J."/>
            <person name="Richards T.A."/>
            <person name="Rocap G."/>
            <person name="Roy S.W."/>
            <person name="Sarai C."/>
            <person name="Schaack S."/>
            <person name="Shirato S."/>
            <person name="Slamovits C.H."/>
            <person name="Spencer D.F."/>
            <person name="Suzuki S."/>
            <person name="Worden A.Z."/>
            <person name="Zauner S."/>
            <person name="Barry K."/>
            <person name="Bell C."/>
            <person name="Bharti A.K."/>
            <person name="Crow J.A."/>
            <person name="Grimwood J."/>
            <person name="Kramer R."/>
            <person name="Lindquist E."/>
            <person name="Lucas S."/>
            <person name="Salamov A."/>
            <person name="McFadden G.I."/>
            <person name="Lane C.E."/>
            <person name="Keeling P.J."/>
            <person name="Gray M.W."/>
            <person name="Grigoriev I.V."/>
            <person name="Archibald J.M."/>
        </authorList>
    </citation>
    <scope>NUCLEOTIDE SEQUENCE</scope>
    <source>
        <strain evidence="3">CCMP2712</strain>
    </source>
</reference>
<dbReference type="EMBL" id="JH992974">
    <property type="protein sequence ID" value="EKX51761.1"/>
    <property type="molecule type" value="Genomic_DNA"/>
</dbReference>
<dbReference type="Proteomes" id="UP000011087">
    <property type="component" value="Unassembled WGS sequence"/>
</dbReference>
<evidence type="ECO:0000313" key="1">
    <source>
        <dbReference type="EMBL" id="EKX51761.1"/>
    </source>
</evidence>
<dbReference type="KEGG" id="gtt:GUITHDRAFT_161409"/>
<reference evidence="1 3" key="1">
    <citation type="journal article" date="2012" name="Nature">
        <title>Algal genomes reveal evolutionary mosaicism and the fate of nucleomorphs.</title>
        <authorList>
            <consortium name="DOE Joint Genome Institute"/>
            <person name="Curtis B.A."/>
            <person name="Tanifuji G."/>
            <person name="Burki F."/>
            <person name="Gruber A."/>
            <person name="Irimia M."/>
            <person name="Maruyama S."/>
            <person name="Arias M.C."/>
            <person name="Ball S.G."/>
            <person name="Gile G.H."/>
            <person name="Hirakawa Y."/>
            <person name="Hopkins J.F."/>
            <person name="Kuo A."/>
            <person name="Rensing S.A."/>
            <person name="Schmutz J."/>
            <person name="Symeonidi A."/>
            <person name="Elias M."/>
            <person name="Eveleigh R.J."/>
            <person name="Herman E.K."/>
            <person name="Klute M.J."/>
            <person name="Nakayama T."/>
            <person name="Obornik M."/>
            <person name="Reyes-Prieto A."/>
            <person name="Armbrust E.V."/>
            <person name="Aves S.J."/>
            <person name="Beiko R.G."/>
            <person name="Coutinho P."/>
            <person name="Dacks J.B."/>
            <person name="Durnford D.G."/>
            <person name="Fast N.M."/>
            <person name="Green B.R."/>
            <person name="Grisdale C.J."/>
            <person name="Hempel F."/>
            <person name="Henrissat B."/>
            <person name="Hoppner M.P."/>
            <person name="Ishida K."/>
            <person name="Kim E."/>
            <person name="Koreny L."/>
            <person name="Kroth P.G."/>
            <person name="Liu Y."/>
            <person name="Malik S.B."/>
            <person name="Maier U.G."/>
            <person name="McRose D."/>
            <person name="Mock T."/>
            <person name="Neilson J.A."/>
            <person name="Onodera N.T."/>
            <person name="Poole A.M."/>
            <person name="Pritham E.J."/>
            <person name="Richards T.A."/>
            <person name="Rocap G."/>
            <person name="Roy S.W."/>
            <person name="Sarai C."/>
            <person name="Schaack S."/>
            <person name="Shirato S."/>
            <person name="Slamovits C.H."/>
            <person name="Spencer D.F."/>
            <person name="Suzuki S."/>
            <person name="Worden A.Z."/>
            <person name="Zauner S."/>
            <person name="Barry K."/>
            <person name="Bell C."/>
            <person name="Bharti A.K."/>
            <person name="Crow J.A."/>
            <person name="Grimwood J."/>
            <person name="Kramer R."/>
            <person name="Lindquist E."/>
            <person name="Lucas S."/>
            <person name="Salamov A."/>
            <person name="McFadden G.I."/>
            <person name="Lane C.E."/>
            <person name="Keeling P.J."/>
            <person name="Gray M.W."/>
            <person name="Grigoriev I.V."/>
            <person name="Archibald J.M."/>
        </authorList>
    </citation>
    <scope>NUCLEOTIDE SEQUENCE</scope>
    <source>
        <strain evidence="1 3">CCMP2712</strain>
    </source>
</reference>
<evidence type="ECO:0000313" key="2">
    <source>
        <dbReference type="EnsemblProtists" id="EKX51761"/>
    </source>
</evidence>
<dbReference type="GeneID" id="17308546"/>
<accession>L1JT70</accession>
<proteinExistence type="predicted"/>
<dbReference type="EnsemblProtists" id="EKX51761">
    <property type="protein sequence ID" value="EKX51761"/>
    <property type="gene ID" value="GUITHDRAFT_161409"/>
</dbReference>
<dbReference type="OMA" id="VAFWLNH"/>
<protein>
    <recommendedName>
        <fullName evidence="4">SGNH hydrolase-type esterase domain-containing protein</fullName>
    </recommendedName>
</protein>
<dbReference type="HOGENOM" id="CLU_912422_0_0_1"/>
<dbReference type="eggNOG" id="ENOG502RZ90">
    <property type="taxonomic scope" value="Eukaryota"/>
</dbReference>
<evidence type="ECO:0008006" key="4">
    <source>
        <dbReference type="Google" id="ProtNLM"/>
    </source>
</evidence>
<evidence type="ECO:0000313" key="3">
    <source>
        <dbReference type="Proteomes" id="UP000011087"/>
    </source>
</evidence>
<dbReference type="PaxDb" id="55529-EKX51761"/>
<name>L1JT70_GUITC</name>
<dbReference type="OrthoDB" id="2150942at2759"/>
<gene>
    <name evidence="1" type="ORF">GUITHDRAFT_161409</name>
</gene>
<dbReference type="RefSeq" id="XP_005838741.1">
    <property type="nucleotide sequence ID" value="XM_005838684.1"/>
</dbReference>
<dbReference type="AlphaFoldDB" id="L1JT70"/>
<sequence>MAVPGGAYYSTYHGHDESYLKSIIASLRRSHGSDAAAIFLAGDSTLDNKHWLFRGGQSAQSLIEDQTRGAFTAAAVNGYEAVLEPTVMVKDVCYWMNYELADKKVKSFVVNTAVEATTLTSRTGGFQCCCMPACGSLQAQDELIRQNLTERDYLVVSVGGNDIALAPSICTVIALLTVMITPWFLLGWLHPSVLYLQMIFRYQLQSYVKKLVENRKPAKIAVCMVYNLDEQNNQSWANSALYCLCYHCAPGILQYRMRIAFELGVSKVKIPGVREVVPIHLADALDGKDTRDYVARVEPSIQGGRKIACLILSKLGLIESKHV</sequence>
<organism evidence="1">
    <name type="scientific">Guillardia theta (strain CCMP2712)</name>
    <name type="common">Cryptophyte</name>
    <dbReference type="NCBI Taxonomy" id="905079"/>
    <lineage>
        <taxon>Eukaryota</taxon>
        <taxon>Cryptophyceae</taxon>
        <taxon>Pyrenomonadales</taxon>
        <taxon>Geminigeraceae</taxon>
        <taxon>Guillardia</taxon>
    </lineage>
</organism>
<reference evidence="2" key="3">
    <citation type="submission" date="2015-06" db="UniProtKB">
        <authorList>
            <consortium name="EnsemblProtists"/>
        </authorList>
    </citation>
    <scope>IDENTIFICATION</scope>
</reference>